<gene>
    <name evidence="1" type="ORF">M513_12630</name>
</gene>
<organism evidence="1 2">
    <name type="scientific">Trichuris suis</name>
    <name type="common">pig whipworm</name>
    <dbReference type="NCBI Taxonomy" id="68888"/>
    <lineage>
        <taxon>Eukaryota</taxon>
        <taxon>Metazoa</taxon>
        <taxon>Ecdysozoa</taxon>
        <taxon>Nematoda</taxon>
        <taxon>Enoplea</taxon>
        <taxon>Dorylaimia</taxon>
        <taxon>Trichinellida</taxon>
        <taxon>Trichuridae</taxon>
        <taxon>Trichuris</taxon>
    </lineage>
</organism>
<evidence type="ECO:0000313" key="2">
    <source>
        <dbReference type="Proteomes" id="UP000030764"/>
    </source>
</evidence>
<keyword evidence="2" id="KW-1185">Reference proteome</keyword>
<dbReference type="Proteomes" id="UP000030764">
    <property type="component" value="Unassembled WGS sequence"/>
</dbReference>
<sequence>MPYQRIYEQIVREKYRTLSTVCFGTALVFRRQLCKGAQLPWLRGAIWVPGGEEKPRERCNACDYRSLLKKAFIS</sequence>
<reference evidence="1 2" key="1">
    <citation type="journal article" date="2014" name="Nat. Genet.">
        <title>Genome and transcriptome of the porcine whipworm Trichuris suis.</title>
        <authorList>
            <person name="Jex A.R."/>
            <person name="Nejsum P."/>
            <person name="Schwarz E.M."/>
            <person name="Hu L."/>
            <person name="Young N.D."/>
            <person name="Hall R.S."/>
            <person name="Korhonen P.K."/>
            <person name="Liao S."/>
            <person name="Thamsborg S."/>
            <person name="Xia J."/>
            <person name="Xu P."/>
            <person name="Wang S."/>
            <person name="Scheerlinck J.P."/>
            <person name="Hofmann A."/>
            <person name="Sternberg P.W."/>
            <person name="Wang J."/>
            <person name="Gasser R.B."/>
        </authorList>
    </citation>
    <scope>NUCLEOTIDE SEQUENCE [LARGE SCALE GENOMIC DNA]</scope>
    <source>
        <strain evidence="1">DCEP-RM93M</strain>
    </source>
</reference>
<evidence type="ECO:0000313" key="1">
    <source>
        <dbReference type="EMBL" id="KFD46488.1"/>
    </source>
</evidence>
<name>A0A085LNE2_9BILA</name>
<proteinExistence type="predicted"/>
<accession>A0A085LNE2</accession>
<dbReference type="EMBL" id="KL363368">
    <property type="protein sequence ID" value="KFD46488.1"/>
    <property type="molecule type" value="Genomic_DNA"/>
</dbReference>
<dbReference type="AlphaFoldDB" id="A0A085LNE2"/>
<protein>
    <submittedName>
        <fullName evidence="1">Uncharacterized protein</fullName>
    </submittedName>
</protein>